<sequence>MEKRLNDLYKKIAETVHKMIPEEWDRFYYYAQISEEGGGTYFFYQPSSNPSLHVYSLKIPFKYHVDEKSFKLHKRKLYSLSEEVRDVFQREEQELWYSFTLKLEKTGELNVHFDYTNWFDTEYSFSDQMAIWKNKYLGEEPDDKALINKYHSEFPHDPI</sequence>
<dbReference type="STRING" id="284581.AMD01_13730"/>
<protein>
    <submittedName>
        <fullName evidence="1">Cytoplasmic protein</fullName>
    </submittedName>
</protein>
<dbReference type="SUPFAM" id="SSF160424">
    <property type="entry name" value="BH3703-like"/>
    <property type="match status" value="1"/>
</dbReference>
<gene>
    <name evidence="1" type="ORF">AMD01_13730</name>
</gene>
<dbReference type="Pfam" id="PF04634">
    <property type="entry name" value="YezG-like"/>
    <property type="match status" value="1"/>
</dbReference>
<keyword evidence="2" id="KW-1185">Reference proteome</keyword>
<dbReference type="AlphaFoldDB" id="A0A0M0KZV0"/>
<dbReference type="Gene3D" id="3.30.500.20">
    <property type="entry name" value="BH3703-like domains"/>
    <property type="match status" value="1"/>
</dbReference>
<dbReference type="PATRIC" id="fig|284581.3.peg.4880"/>
<dbReference type="NCBIfam" id="TIGR01741">
    <property type="entry name" value="staph_tand_hypo"/>
    <property type="match status" value="1"/>
</dbReference>
<proteinExistence type="predicted"/>
<evidence type="ECO:0000313" key="2">
    <source>
        <dbReference type="Proteomes" id="UP000037558"/>
    </source>
</evidence>
<reference evidence="2" key="1">
    <citation type="submission" date="2015-08" db="EMBL/GenBank/DDBJ databases">
        <title>Fjat-14210 dsm16467.</title>
        <authorList>
            <person name="Liu B."/>
            <person name="Wang J."/>
            <person name="Zhu Y."/>
            <person name="Liu G."/>
            <person name="Chen Q."/>
            <person name="Chen Z."/>
            <person name="Lan J."/>
            <person name="Che J."/>
            <person name="Ge C."/>
            <person name="Shi H."/>
            <person name="Pan Z."/>
            <person name="Liu X."/>
        </authorList>
    </citation>
    <scope>NUCLEOTIDE SEQUENCE [LARGE SCALE GENOMIC DNA]</scope>
    <source>
        <strain evidence="2">DSM 16467</strain>
    </source>
</reference>
<dbReference type="RefSeq" id="WP_053401992.1">
    <property type="nucleotide sequence ID" value="NZ_JAUKEN010000001.1"/>
</dbReference>
<comment type="caution">
    <text evidence="1">The sequence shown here is derived from an EMBL/GenBank/DDBJ whole genome shotgun (WGS) entry which is preliminary data.</text>
</comment>
<dbReference type="EMBL" id="LILC01000016">
    <property type="protein sequence ID" value="KOO44334.1"/>
    <property type="molecule type" value="Genomic_DNA"/>
</dbReference>
<dbReference type="OrthoDB" id="1633905at2"/>
<dbReference type="Proteomes" id="UP000037558">
    <property type="component" value="Unassembled WGS sequence"/>
</dbReference>
<name>A0A0M0KZV0_9BACI</name>
<dbReference type="InterPro" id="IPR006728">
    <property type="entry name" value="YezG-like"/>
</dbReference>
<accession>A0A0M0KZV0</accession>
<evidence type="ECO:0000313" key="1">
    <source>
        <dbReference type="EMBL" id="KOO44334.1"/>
    </source>
</evidence>
<organism evidence="1 2">
    <name type="scientific">Priestia koreensis</name>
    <dbReference type="NCBI Taxonomy" id="284581"/>
    <lineage>
        <taxon>Bacteria</taxon>
        <taxon>Bacillati</taxon>
        <taxon>Bacillota</taxon>
        <taxon>Bacilli</taxon>
        <taxon>Bacillales</taxon>
        <taxon>Bacillaceae</taxon>
        <taxon>Priestia</taxon>
    </lineage>
</organism>
<dbReference type="InterPro" id="IPR036170">
    <property type="entry name" value="YezG-like_sf"/>
</dbReference>